<dbReference type="EMBL" id="CP115450">
    <property type="protein sequence ID" value="WBP88043.1"/>
    <property type="molecule type" value="Genomic_DNA"/>
</dbReference>
<dbReference type="RefSeq" id="WP_270145997.1">
    <property type="nucleotide sequence ID" value="NZ_CP115450.1"/>
</dbReference>
<sequence length="159" mass="16907">MTLSEAELLTADEDRLGELFRTSPPGDIPDGPMEGTAIICAGTGATRPIAALVRLAVWRGKVFDRTGGYLSNRLSSLDALAILATVAPGPSRLDGEECIVIDYSRTSLVARGVRDEIRQVGPDLYLGVIWLLGAKVGWFSLRKPQAGTGPGEKQPNTST</sequence>
<gene>
    <name evidence="1" type="ORF">O1G21_20870</name>
</gene>
<organism evidence="1 2">
    <name type="scientific">Kitasatospora cathayae</name>
    <dbReference type="NCBI Taxonomy" id="3004092"/>
    <lineage>
        <taxon>Bacteria</taxon>
        <taxon>Bacillati</taxon>
        <taxon>Actinomycetota</taxon>
        <taxon>Actinomycetes</taxon>
        <taxon>Kitasatosporales</taxon>
        <taxon>Streptomycetaceae</taxon>
        <taxon>Kitasatospora</taxon>
    </lineage>
</organism>
<keyword evidence="2" id="KW-1185">Reference proteome</keyword>
<proteinExistence type="predicted"/>
<protein>
    <submittedName>
        <fullName evidence="1">Uncharacterized protein</fullName>
    </submittedName>
</protein>
<evidence type="ECO:0000313" key="1">
    <source>
        <dbReference type="EMBL" id="WBP88043.1"/>
    </source>
</evidence>
<accession>A0ABY7Q5V5</accession>
<name>A0ABY7Q5V5_9ACTN</name>
<evidence type="ECO:0000313" key="2">
    <source>
        <dbReference type="Proteomes" id="UP001212821"/>
    </source>
</evidence>
<dbReference type="Proteomes" id="UP001212821">
    <property type="component" value="Chromosome"/>
</dbReference>
<reference evidence="2" key="1">
    <citation type="submission" date="2022-12" db="EMBL/GenBank/DDBJ databases">
        <authorList>
            <person name="Mo P."/>
        </authorList>
    </citation>
    <scope>NUCLEOTIDE SEQUENCE [LARGE SCALE GENOMIC DNA]</scope>
    <source>
        <strain evidence="2">HUAS 3-15</strain>
    </source>
</reference>